<dbReference type="Proteomes" id="UP000887579">
    <property type="component" value="Unplaced"/>
</dbReference>
<proteinExistence type="predicted"/>
<evidence type="ECO:0000313" key="2">
    <source>
        <dbReference type="WBParaSite" id="ES5_v2.g29660.t1"/>
    </source>
</evidence>
<protein>
    <submittedName>
        <fullName evidence="2">Uncharacterized protein</fullName>
    </submittedName>
</protein>
<organism evidence="1 2">
    <name type="scientific">Panagrolaimus sp. ES5</name>
    <dbReference type="NCBI Taxonomy" id="591445"/>
    <lineage>
        <taxon>Eukaryota</taxon>
        <taxon>Metazoa</taxon>
        <taxon>Ecdysozoa</taxon>
        <taxon>Nematoda</taxon>
        <taxon>Chromadorea</taxon>
        <taxon>Rhabditida</taxon>
        <taxon>Tylenchina</taxon>
        <taxon>Panagrolaimomorpha</taxon>
        <taxon>Panagrolaimoidea</taxon>
        <taxon>Panagrolaimidae</taxon>
        <taxon>Panagrolaimus</taxon>
    </lineage>
</organism>
<accession>A0AC34GJ69</accession>
<evidence type="ECO:0000313" key="1">
    <source>
        <dbReference type="Proteomes" id="UP000887579"/>
    </source>
</evidence>
<sequence length="194" mass="22018">PRCGSLSPSHDDEKNQAVLKMLDLNIGKPEMAEKYAKGTLLEGETELDVITNVFGLKHAKPLNVNAIHLVLAKITIRGNYPFKTYKRRLPDYTAVMRRRFYQQVMPLFYQKYSTLFGDNEYDHLVDYANTMFSFANLSLDDENVKEKLLELSVEEAASVTKNASVSLSLKRGQLEFMGDNFSGVCRDLDSYDAS</sequence>
<name>A0AC34GJ69_9BILA</name>
<reference evidence="2" key="1">
    <citation type="submission" date="2022-11" db="UniProtKB">
        <authorList>
            <consortium name="WormBaseParasite"/>
        </authorList>
    </citation>
    <scope>IDENTIFICATION</scope>
</reference>
<dbReference type="WBParaSite" id="ES5_v2.g29660.t1">
    <property type="protein sequence ID" value="ES5_v2.g29660.t1"/>
    <property type="gene ID" value="ES5_v2.g29660"/>
</dbReference>